<evidence type="ECO:0000313" key="4">
    <source>
        <dbReference type="Proteomes" id="UP000292373"/>
    </source>
</evidence>
<name>A0A4Q9KIH9_9ACTN</name>
<proteinExistence type="inferred from homology"/>
<dbReference type="Pfam" id="PF00795">
    <property type="entry name" value="CN_hydrolase"/>
    <property type="match status" value="1"/>
</dbReference>
<dbReference type="AlphaFoldDB" id="A0A4Q9KIH9"/>
<keyword evidence="4" id="KW-1185">Reference proteome</keyword>
<dbReference type="SUPFAM" id="SSF56317">
    <property type="entry name" value="Carbon-nitrogen hydrolase"/>
    <property type="match status" value="1"/>
</dbReference>
<dbReference type="PANTHER" id="PTHR23088">
    <property type="entry name" value="NITRILASE-RELATED"/>
    <property type="match status" value="1"/>
</dbReference>
<feature type="domain" description="CN hydrolase" evidence="2">
    <location>
        <begin position="1"/>
        <end position="254"/>
    </location>
</feature>
<protein>
    <submittedName>
        <fullName evidence="3">Carbon-nitrogen hydrolase family protein</fullName>
    </submittedName>
</protein>
<dbReference type="GO" id="GO:0016787">
    <property type="term" value="F:hydrolase activity"/>
    <property type="evidence" value="ECO:0007669"/>
    <property type="project" value="UniProtKB-KW"/>
</dbReference>
<comment type="similarity">
    <text evidence="1">Belongs to the carbon-nitrogen hydrolase superfamily. NIT1/NIT2 family.</text>
</comment>
<dbReference type="Gene3D" id="3.60.110.10">
    <property type="entry name" value="Carbon-nitrogen hydrolase"/>
    <property type="match status" value="1"/>
</dbReference>
<keyword evidence="3" id="KW-0378">Hydrolase</keyword>
<sequence>MRIALAQVVAGTDPTANLGLVRAHATRALDVGAELVVFPEAMMASFATRSADVAEPLDGPWVHGVRQLAHGLGIAIVAGMFTPGGPRPDEPDRRRARNTLVVVDATGELVATYDKIHPFDAWGFVESRHVEPGDAPTLVTLGGVRFGLATCYDVRFPELFKHLAHAGAEVVLVPASWANGPGKAEQWRALCVARALDTTCFIVAPGQADPATVGVEVRPGSPTGVGHSVVVSPLGEVLAEGGASPELLVVDIDTAGLEDARGRLPVLATSRFTISPPEAG</sequence>
<dbReference type="CDD" id="cd07581">
    <property type="entry name" value="nitrilase_3"/>
    <property type="match status" value="1"/>
</dbReference>
<dbReference type="Proteomes" id="UP000292373">
    <property type="component" value="Unassembled WGS sequence"/>
</dbReference>
<dbReference type="RefSeq" id="WP_131166737.1">
    <property type="nucleotide sequence ID" value="NZ_SDMQ01000001.1"/>
</dbReference>
<reference evidence="3 4" key="1">
    <citation type="submission" date="2019-01" db="EMBL/GenBank/DDBJ databases">
        <title>Lactibacter flavus gen. nov., sp. nov., a novel bacterium of the family Propionibacteriaceae isolated from raw milk and dairy products.</title>
        <authorList>
            <person name="Huptas C."/>
            <person name="Wenning M."/>
            <person name="Breitenwieser F."/>
            <person name="Doll E."/>
            <person name="Von Neubeck M."/>
            <person name="Busse H.-J."/>
            <person name="Scherer S."/>
        </authorList>
    </citation>
    <scope>NUCLEOTIDE SEQUENCE [LARGE SCALE GENOMIC DNA]</scope>
    <source>
        <strain evidence="3 4">KCTC 33808</strain>
    </source>
</reference>
<dbReference type="PROSITE" id="PS01227">
    <property type="entry name" value="UPF0012"/>
    <property type="match status" value="1"/>
</dbReference>
<accession>A0A4Q9KIH9</accession>
<dbReference type="InterPro" id="IPR036526">
    <property type="entry name" value="C-N_Hydrolase_sf"/>
</dbReference>
<dbReference type="OrthoDB" id="9811121at2"/>
<dbReference type="PROSITE" id="PS50263">
    <property type="entry name" value="CN_HYDROLASE"/>
    <property type="match status" value="1"/>
</dbReference>
<evidence type="ECO:0000259" key="2">
    <source>
        <dbReference type="PROSITE" id="PS50263"/>
    </source>
</evidence>
<dbReference type="EMBL" id="SDMQ01000001">
    <property type="protein sequence ID" value="TBT88607.1"/>
    <property type="molecule type" value="Genomic_DNA"/>
</dbReference>
<dbReference type="PANTHER" id="PTHR23088:SF27">
    <property type="entry name" value="DEAMINATED GLUTATHIONE AMIDASE"/>
    <property type="match status" value="1"/>
</dbReference>
<comment type="caution">
    <text evidence="3">The sequence shown here is derived from an EMBL/GenBank/DDBJ whole genome shotgun (WGS) entry which is preliminary data.</text>
</comment>
<dbReference type="InterPro" id="IPR001110">
    <property type="entry name" value="UPF0012_CS"/>
</dbReference>
<evidence type="ECO:0000313" key="3">
    <source>
        <dbReference type="EMBL" id="TBT88607.1"/>
    </source>
</evidence>
<evidence type="ECO:0000256" key="1">
    <source>
        <dbReference type="ARBA" id="ARBA00010613"/>
    </source>
</evidence>
<gene>
    <name evidence="3" type="ORF">ET989_01250</name>
</gene>
<organism evidence="3 4">
    <name type="scientific">Propioniciclava sinopodophylli</name>
    <dbReference type="NCBI Taxonomy" id="1837344"/>
    <lineage>
        <taxon>Bacteria</taxon>
        <taxon>Bacillati</taxon>
        <taxon>Actinomycetota</taxon>
        <taxon>Actinomycetes</taxon>
        <taxon>Propionibacteriales</taxon>
        <taxon>Propionibacteriaceae</taxon>
        <taxon>Propioniciclava</taxon>
    </lineage>
</organism>
<dbReference type="InterPro" id="IPR003010">
    <property type="entry name" value="C-N_Hydrolase"/>
</dbReference>